<dbReference type="Pfam" id="PF13424">
    <property type="entry name" value="TPR_12"/>
    <property type="match status" value="1"/>
</dbReference>
<dbReference type="InterPro" id="IPR019734">
    <property type="entry name" value="TPR_rpt"/>
</dbReference>
<proteinExistence type="predicted"/>
<dbReference type="EMBL" id="BSRI01000002">
    <property type="protein sequence ID" value="GLV57533.1"/>
    <property type="molecule type" value="Genomic_DNA"/>
</dbReference>
<dbReference type="SMART" id="SM00530">
    <property type="entry name" value="HTH_XRE"/>
    <property type="match status" value="1"/>
</dbReference>
<dbReference type="InterPro" id="IPR010982">
    <property type="entry name" value="Lambda_DNA-bd_dom_sf"/>
</dbReference>
<dbReference type="InterPro" id="IPR011990">
    <property type="entry name" value="TPR-like_helical_dom_sf"/>
</dbReference>
<dbReference type="Pfam" id="PF13181">
    <property type="entry name" value="TPR_8"/>
    <property type="match status" value="1"/>
</dbReference>
<evidence type="ECO:0000313" key="3">
    <source>
        <dbReference type="Proteomes" id="UP001344906"/>
    </source>
</evidence>
<protein>
    <recommendedName>
        <fullName evidence="1">HTH cro/C1-type domain-containing protein</fullName>
    </recommendedName>
</protein>
<dbReference type="InterPro" id="IPR001387">
    <property type="entry name" value="Cro/C1-type_HTH"/>
</dbReference>
<dbReference type="Gene3D" id="1.10.260.40">
    <property type="entry name" value="lambda repressor-like DNA-binding domains"/>
    <property type="match status" value="1"/>
</dbReference>
<dbReference type="SUPFAM" id="SSF47413">
    <property type="entry name" value="lambda repressor-like DNA-binding domains"/>
    <property type="match status" value="1"/>
</dbReference>
<accession>A0ABQ6FV23</accession>
<sequence length="400" mass="45103">MHPLKKARLDLGYSQQMLADFIGVSTPTIKRAEAGKQVRVDIVRLICDFFADKYKREVEPQELGLAQQEKQDSEDLSPLQNNSSVLITPTFDAGIADKLESAEIIINLAWETWFASRPREVARTMNKLLPGLEKIAYSFYPAIHTTHAKKLAIRAHGLLGSVCSDALQHDTALFHYMQAHRIAEEIHETDLMATYLCFIGEVLRHQNDQASALSHMENARDLAYNASKATRGHILQMLAYAYGDNKQEDAFDRAISEATDLLSFSGEGIDASKKEFIPFEIYETRGKIYRDLGKPTEAIPYLELAEQALVSANAVTPRWHALLEISRAQTFCDAGDMKKGTELARKGFILAYQCHSRHQMNRVRKLVRKLESGPARNHPGVPELKHLVYETYMNMDNAAI</sequence>
<name>A0ABQ6FV23_9CHLR</name>
<gene>
    <name evidence="2" type="ORF">KDH_43690</name>
</gene>
<reference evidence="2 3" key="1">
    <citation type="submission" date="2023-02" db="EMBL/GenBank/DDBJ databases">
        <title>Dictyobacter halimunensis sp. nov., a new member of the class Ktedonobacteria from forest soil in a geothermal area.</title>
        <authorList>
            <person name="Rachmania M.K."/>
            <person name="Ningsih F."/>
            <person name="Sakai Y."/>
            <person name="Yabe S."/>
            <person name="Yokota A."/>
            <person name="Sjamsuridzal W."/>
        </authorList>
    </citation>
    <scope>NUCLEOTIDE SEQUENCE [LARGE SCALE GENOMIC DNA]</scope>
    <source>
        <strain evidence="2 3">S3.2.2.5</strain>
    </source>
</reference>
<comment type="caution">
    <text evidence="2">The sequence shown here is derived from an EMBL/GenBank/DDBJ whole genome shotgun (WGS) entry which is preliminary data.</text>
</comment>
<dbReference type="CDD" id="cd00093">
    <property type="entry name" value="HTH_XRE"/>
    <property type="match status" value="1"/>
</dbReference>
<evidence type="ECO:0000313" key="2">
    <source>
        <dbReference type="EMBL" id="GLV57533.1"/>
    </source>
</evidence>
<keyword evidence="3" id="KW-1185">Reference proteome</keyword>
<dbReference type="Gene3D" id="1.25.40.10">
    <property type="entry name" value="Tetratricopeptide repeat domain"/>
    <property type="match status" value="1"/>
</dbReference>
<dbReference type="RefSeq" id="WP_338253498.1">
    <property type="nucleotide sequence ID" value="NZ_BSRI01000002.1"/>
</dbReference>
<dbReference type="PROSITE" id="PS50943">
    <property type="entry name" value="HTH_CROC1"/>
    <property type="match status" value="1"/>
</dbReference>
<feature type="domain" description="HTH cro/C1-type" evidence="1">
    <location>
        <begin position="4"/>
        <end position="63"/>
    </location>
</feature>
<dbReference type="Proteomes" id="UP001344906">
    <property type="component" value="Unassembled WGS sequence"/>
</dbReference>
<dbReference type="Pfam" id="PF01381">
    <property type="entry name" value="HTH_3"/>
    <property type="match status" value="1"/>
</dbReference>
<organism evidence="2 3">
    <name type="scientific">Dictyobacter halimunensis</name>
    <dbReference type="NCBI Taxonomy" id="3026934"/>
    <lineage>
        <taxon>Bacteria</taxon>
        <taxon>Bacillati</taxon>
        <taxon>Chloroflexota</taxon>
        <taxon>Ktedonobacteria</taxon>
        <taxon>Ktedonobacterales</taxon>
        <taxon>Dictyobacteraceae</taxon>
        <taxon>Dictyobacter</taxon>
    </lineage>
</organism>
<evidence type="ECO:0000259" key="1">
    <source>
        <dbReference type="PROSITE" id="PS50943"/>
    </source>
</evidence>
<dbReference type="SUPFAM" id="SSF48452">
    <property type="entry name" value="TPR-like"/>
    <property type="match status" value="1"/>
</dbReference>